<gene>
    <name evidence="2" type="ORF">AbraCBS73388_011980</name>
</gene>
<comment type="caution">
    <text evidence="2">The sequence shown here is derived from an EMBL/GenBank/DDBJ whole genome shotgun (WGS) entry which is preliminary data.</text>
</comment>
<dbReference type="EMBL" id="BROQ01000098">
    <property type="protein sequence ID" value="GKZ24960.1"/>
    <property type="molecule type" value="Genomic_DNA"/>
</dbReference>
<evidence type="ECO:0000313" key="3">
    <source>
        <dbReference type="Proteomes" id="UP001143548"/>
    </source>
</evidence>
<name>A0A9W5YWR0_9EURO</name>
<dbReference type="Proteomes" id="UP001143548">
    <property type="component" value="Unassembled WGS sequence"/>
</dbReference>
<protein>
    <submittedName>
        <fullName evidence="2">Uncharacterized protein</fullName>
    </submittedName>
</protein>
<evidence type="ECO:0000256" key="1">
    <source>
        <dbReference type="SAM" id="MobiDB-lite"/>
    </source>
</evidence>
<feature type="region of interest" description="Disordered" evidence="1">
    <location>
        <begin position="86"/>
        <end position="109"/>
    </location>
</feature>
<proteinExistence type="predicted"/>
<reference evidence="2" key="1">
    <citation type="submission" date="2022-07" db="EMBL/GenBank/DDBJ databases">
        <title>Taxonomy of Aspergillus series Nigri: significant species reduction supported by multi-species coalescent approaches.</title>
        <authorList>
            <person name="Bian C."/>
            <person name="Kusuya Y."/>
            <person name="Sklenar F."/>
            <person name="D'hooge E."/>
            <person name="Yaguchi T."/>
            <person name="Takahashi H."/>
            <person name="Hubka V."/>
        </authorList>
    </citation>
    <scope>NUCLEOTIDE SEQUENCE</scope>
    <source>
        <strain evidence="2">CBS 733.88</strain>
    </source>
</reference>
<evidence type="ECO:0000313" key="2">
    <source>
        <dbReference type="EMBL" id="GKZ24960.1"/>
    </source>
</evidence>
<accession>A0A9W5YWR0</accession>
<feature type="compositionally biased region" description="Low complexity" evidence="1">
    <location>
        <begin position="89"/>
        <end position="106"/>
    </location>
</feature>
<dbReference type="AlphaFoldDB" id="A0A9W5YWR0"/>
<organism evidence="2 3">
    <name type="scientific">Aspergillus brasiliensis</name>
    <dbReference type="NCBI Taxonomy" id="319629"/>
    <lineage>
        <taxon>Eukaryota</taxon>
        <taxon>Fungi</taxon>
        <taxon>Dikarya</taxon>
        <taxon>Ascomycota</taxon>
        <taxon>Pezizomycotina</taxon>
        <taxon>Eurotiomycetes</taxon>
        <taxon>Eurotiomycetidae</taxon>
        <taxon>Eurotiales</taxon>
        <taxon>Aspergillaceae</taxon>
        <taxon>Aspergillus</taxon>
        <taxon>Aspergillus subgen. Circumdati</taxon>
    </lineage>
</organism>
<sequence length="312" mass="33829">MQDYGVIAQSAQRVLEHIGTDCHELDGFVPGFVENVKKHAQRAQKAESTGMTKKTVSLVSTTTQPTDSATFWRSLRMQGWQRWQRGTDGAFSPAGSGSTGSSSPGGDEVALQEDRQVIIKIADQGSRERIRRRDTSERDIVKQVNERIVATAIRTPSSALAAVTVTTTRKLPSGDVALYVHTAAAAEMLRIHARGWLDAFSAGASVQIPTWGVVVRGVPTNVAGKKASLTPAEILKLVNELVTTNPAWSVPGDHARINHISWLVKPNAAKRFEAVVLEFTSPAVANRVIRGGVLWAHQSLQAVRFNQPRGSN</sequence>